<gene>
    <name evidence="1" type="ORF">BYL167_LOCUS72796</name>
    <name evidence="2" type="ORF">GIL414_LOCUS83818</name>
</gene>
<dbReference type="GO" id="GO:0005829">
    <property type="term" value="C:cytosol"/>
    <property type="evidence" value="ECO:0007669"/>
    <property type="project" value="TreeGrafter"/>
</dbReference>
<evidence type="ECO:0000313" key="3">
    <source>
        <dbReference type="Proteomes" id="UP000681967"/>
    </source>
</evidence>
<organism evidence="1 3">
    <name type="scientific">Rotaria magnacalcarata</name>
    <dbReference type="NCBI Taxonomy" id="392030"/>
    <lineage>
        <taxon>Eukaryota</taxon>
        <taxon>Metazoa</taxon>
        <taxon>Spiralia</taxon>
        <taxon>Gnathifera</taxon>
        <taxon>Rotifera</taxon>
        <taxon>Eurotatoria</taxon>
        <taxon>Bdelloidea</taxon>
        <taxon>Philodinida</taxon>
        <taxon>Philodinidae</taxon>
        <taxon>Rotaria</taxon>
    </lineage>
</organism>
<sequence>QCQCIVIQPSNDEKIWKTHCCVALNAIYQLLAFGSTNGQGLVYYIDELTASLQLAFKIQLSVENFPDLVENLGALCSMKWSPDYRVLCTLWGNGTFAIWTVFGILLHCSHSSEQSINPMEPYGSCRVI</sequence>
<dbReference type="GO" id="GO:0006886">
    <property type="term" value="P:intracellular protein transport"/>
    <property type="evidence" value="ECO:0007669"/>
    <property type="project" value="InterPro"/>
</dbReference>
<evidence type="ECO:0000313" key="1">
    <source>
        <dbReference type="EMBL" id="CAF5153377.1"/>
    </source>
</evidence>
<dbReference type="PANTHER" id="PTHR22746">
    <property type="entry name" value="RAB6A-GEF COMPLEX PARTNER PROTEIN 1"/>
    <property type="match status" value="1"/>
</dbReference>
<proteinExistence type="predicted"/>
<dbReference type="InterPro" id="IPR036322">
    <property type="entry name" value="WD40_repeat_dom_sf"/>
</dbReference>
<name>A0A8S3G5T6_9BILA</name>
<evidence type="ECO:0000313" key="2">
    <source>
        <dbReference type="EMBL" id="CAF5220063.1"/>
    </source>
</evidence>
<dbReference type="GO" id="GO:0042147">
    <property type="term" value="P:retrograde transport, endosome to Golgi"/>
    <property type="evidence" value="ECO:0007669"/>
    <property type="project" value="TreeGrafter"/>
</dbReference>
<comment type="caution">
    <text evidence="1">The sequence shown here is derived from an EMBL/GenBank/DDBJ whole genome shotgun (WGS) entry which is preliminary data.</text>
</comment>
<feature type="non-terminal residue" evidence="1">
    <location>
        <position position="1"/>
    </location>
</feature>
<protein>
    <submittedName>
        <fullName evidence="1">Uncharacterized protein</fullName>
    </submittedName>
</protein>
<dbReference type="InterPro" id="IPR040096">
    <property type="entry name" value="Ric1"/>
</dbReference>
<dbReference type="EMBL" id="CAJOBH010259440">
    <property type="protein sequence ID" value="CAF5153377.1"/>
    <property type="molecule type" value="Genomic_DNA"/>
</dbReference>
<dbReference type="Proteomes" id="UP000681967">
    <property type="component" value="Unassembled WGS sequence"/>
</dbReference>
<reference evidence="1" key="1">
    <citation type="submission" date="2021-02" db="EMBL/GenBank/DDBJ databases">
        <authorList>
            <person name="Nowell W R."/>
        </authorList>
    </citation>
    <scope>NUCLEOTIDE SEQUENCE</scope>
</reference>
<feature type="non-terminal residue" evidence="1">
    <location>
        <position position="128"/>
    </location>
</feature>
<dbReference type="PANTHER" id="PTHR22746:SF10">
    <property type="entry name" value="GUANINE NUCLEOTIDE EXCHANGE FACTOR SUBUNIT RIC1"/>
    <property type="match status" value="1"/>
</dbReference>
<dbReference type="AlphaFoldDB" id="A0A8S3G5T6"/>
<dbReference type="EMBL" id="CAJOBJ010364271">
    <property type="protein sequence ID" value="CAF5220063.1"/>
    <property type="molecule type" value="Genomic_DNA"/>
</dbReference>
<dbReference type="SUPFAM" id="SSF50978">
    <property type="entry name" value="WD40 repeat-like"/>
    <property type="match status" value="1"/>
</dbReference>
<dbReference type="Gene3D" id="2.130.10.10">
    <property type="entry name" value="YVTN repeat-like/Quinoprotein amine dehydrogenase"/>
    <property type="match status" value="1"/>
</dbReference>
<dbReference type="GO" id="GO:0034066">
    <property type="term" value="C:Ric1-Rgp1 guanyl-nucleotide exchange factor complex"/>
    <property type="evidence" value="ECO:0007669"/>
    <property type="project" value="InterPro"/>
</dbReference>
<dbReference type="GO" id="GO:0000139">
    <property type="term" value="C:Golgi membrane"/>
    <property type="evidence" value="ECO:0007669"/>
    <property type="project" value="TreeGrafter"/>
</dbReference>
<dbReference type="InterPro" id="IPR015943">
    <property type="entry name" value="WD40/YVTN_repeat-like_dom_sf"/>
</dbReference>
<accession>A0A8S3G5T6</accession>
<dbReference type="Proteomes" id="UP000681720">
    <property type="component" value="Unassembled WGS sequence"/>
</dbReference>